<comment type="caution">
    <text evidence="2">The sequence shown here is derived from an EMBL/GenBank/DDBJ whole genome shotgun (WGS) entry which is preliminary data.</text>
</comment>
<sequence>MRHKALLPGVIAVAALIAGTAFAAPADAAAAAPATHNKLLNYVLAYGDDDEPADTALSALCQSYSGDTHVYGPIAPSVDVIHGDTVVGVGSQTGCYAAQNETTVAVNPENPENLVAGSNDYRVFSSREDRNDSSGWAYTSFDGGSTWKNVQLPALTYQTGATGALSDMDSAGDPVLAFGPHNTVYYTNIAFSRSNAGSAIVVSVSHDGGLSWGQPSIVQIDGVAADGTPTASDYFNDKNWIAVDPRTGQVYVTWTRFTYDDSGNYIESPIYLKTSTDQGKSWSAARRVSPTTTDFAGGLTAFAQGSNPQVAEDGTLYVAYESSVCATLACTGASDHDETVVATSRDHGKTWTNALVGQNYDYPYNADVQNEALTGENFRLNSYPQLAVDPVTQHLYVVWSDDRNGQYDASGASVQTDGTAFIASSRNGTDWSAVTAAEPGGDVFFPAVAAFGGKVAVTYYTRSYDPSGIDVDYAYTTIGRDGQASPQHRITTASENPDVQFVGVGAVTGQVLQGEFIGDYSAAVLGADGVLHPVWTDFRGRPGVDTPHQTVDTQAIPLL</sequence>
<keyword evidence="1" id="KW-0732">Signal</keyword>
<protein>
    <submittedName>
        <fullName evidence="2">Exo-alpha-sialidase</fullName>
    </submittedName>
</protein>
<dbReference type="InterPro" id="IPR036278">
    <property type="entry name" value="Sialidase_sf"/>
</dbReference>
<feature type="chain" id="PRO_5036853799" evidence="1">
    <location>
        <begin position="24"/>
        <end position="559"/>
    </location>
</feature>
<reference evidence="2" key="1">
    <citation type="submission" date="2021-04" db="EMBL/GenBank/DDBJ databases">
        <title>Genome based classification of Actinospica acidithermotolerans sp. nov., an actinobacterium isolated from an Indonesian hot spring.</title>
        <authorList>
            <person name="Kusuma A.B."/>
            <person name="Putra K.E."/>
            <person name="Nafisah S."/>
            <person name="Loh J."/>
            <person name="Nouioui I."/>
            <person name="Goodfellow M."/>
        </authorList>
    </citation>
    <scope>NUCLEOTIDE SEQUENCE</scope>
    <source>
        <strain evidence="2">CSCA 57</strain>
    </source>
</reference>
<dbReference type="RefSeq" id="WP_212533205.1">
    <property type="nucleotide sequence ID" value="NZ_JAGSOG010000326.1"/>
</dbReference>
<dbReference type="CDD" id="cd15482">
    <property type="entry name" value="Sialidase_non-viral"/>
    <property type="match status" value="1"/>
</dbReference>
<keyword evidence="3" id="KW-1185">Reference proteome</keyword>
<name>A0A941IRG0_9ACTN</name>
<proteinExistence type="predicted"/>
<gene>
    <name evidence="2" type="ORF">KDL01_36140</name>
</gene>
<evidence type="ECO:0000313" key="3">
    <source>
        <dbReference type="Proteomes" id="UP000675781"/>
    </source>
</evidence>
<evidence type="ECO:0000313" key="2">
    <source>
        <dbReference type="EMBL" id="MBR7838755.1"/>
    </source>
</evidence>
<dbReference type="AlphaFoldDB" id="A0A941IRG0"/>
<accession>A0A941IRG0</accession>
<feature type="signal peptide" evidence="1">
    <location>
        <begin position="1"/>
        <end position="23"/>
    </location>
</feature>
<organism evidence="2 3">
    <name type="scientific">Actinospica durhamensis</name>
    <dbReference type="NCBI Taxonomy" id="1508375"/>
    <lineage>
        <taxon>Bacteria</taxon>
        <taxon>Bacillati</taxon>
        <taxon>Actinomycetota</taxon>
        <taxon>Actinomycetes</taxon>
        <taxon>Catenulisporales</taxon>
        <taxon>Actinospicaceae</taxon>
        <taxon>Actinospica</taxon>
    </lineage>
</organism>
<dbReference type="Gene3D" id="2.120.10.10">
    <property type="match status" value="2"/>
</dbReference>
<dbReference type="SUPFAM" id="SSF50939">
    <property type="entry name" value="Sialidases"/>
    <property type="match status" value="1"/>
</dbReference>
<evidence type="ECO:0000256" key="1">
    <source>
        <dbReference type="SAM" id="SignalP"/>
    </source>
</evidence>
<dbReference type="EMBL" id="JAGSOG010000326">
    <property type="protein sequence ID" value="MBR7838755.1"/>
    <property type="molecule type" value="Genomic_DNA"/>
</dbReference>
<dbReference type="Proteomes" id="UP000675781">
    <property type="component" value="Unassembled WGS sequence"/>
</dbReference>